<proteinExistence type="predicted"/>
<gene>
    <name evidence="1" type="ORF">IM787_02775</name>
</gene>
<organism evidence="1 2">
    <name type="scientific">Ramlibacter pallidus</name>
    <dbReference type="NCBI Taxonomy" id="2780087"/>
    <lineage>
        <taxon>Bacteria</taxon>
        <taxon>Pseudomonadati</taxon>
        <taxon>Pseudomonadota</taxon>
        <taxon>Betaproteobacteria</taxon>
        <taxon>Burkholderiales</taxon>
        <taxon>Comamonadaceae</taxon>
        <taxon>Ramlibacter</taxon>
    </lineage>
</organism>
<dbReference type="EMBL" id="JADDIV010000001">
    <property type="protein sequence ID" value="MBE7366484.1"/>
    <property type="molecule type" value="Genomic_DNA"/>
</dbReference>
<evidence type="ECO:0008006" key="3">
    <source>
        <dbReference type="Google" id="ProtNLM"/>
    </source>
</evidence>
<name>A0ABR9S075_9BURK</name>
<sequence>MSRSHSPEQACIAAQLAAELAGYEAGLQDLLQGHWDPDLYRNLSDAFDRMQLLATGLPRLGYGWTELLISRVELTHALWSVREPARVNGKVVALHERHRALLRGLRQECEGYAAPGGHVH</sequence>
<accession>A0ABR9S075</accession>
<dbReference type="RefSeq" id="WP_193675098.1">
    <property type="nucleotide sequence ID" value="NZ_JADDIV010000001.1"/>
</dbReference>
<comment type="caution">
    <text evidence="1">The sequence shown here is derived from an EMBL/GenBank/DDBJ whole genome shotgun (WGS) entry which is preliminary data.</text>
</comment>
<keyword evidence="2" id="KW-1185">Reference proteome</keyword>
<reference evidence="1 2" key="1">
    <citation type="submission" date="2020-10" db="EMBL/GenBank/DDBJ databases">
        <title>Ramlibacter sp. HM2 16S ribosomal RNA gene Genome sequencing and assembly.</title>
        <authorList>
            <person name="Kang M."/>
        </authorList>
    </citation>
    <scope>NUCLEOTIDE SEQUENCE [LARGE SCALE GENOMIC DNA]</scope>
    <source>
        <strain evidence="1 2">HM2</strain>
    </source>
</reference>
<dbReference type="Proteomes" id="UP000806285">
    <property type="component" value="Unassembled WGS sequence"/>
</dbReference>
<protein>
    <recommendedName>
        <fullName evidence="3">Flagellar protein FliT</fullName>
    </recommendedName>
</protein>
<evidence type="ECO:0000313" key="2">
    <source>
        <dbReference type="Proteomes" id="UP000806285"/>
    </source>
</evidence>
<evidence type="ECO:0000313" key="1">
    <source>
        <dbReference type="EMBL" id="MBE7366484.1"/>
    </source>
</evidence>